<evidence type="ECO:0000256" key="3">
    <source>
        <dbReference type="ARBA" id="ARBA00022664"/>
    </source>
</evidence>
<dbReference type="PANTHER" id="PTHR44133:SF2">
    <property type="entry name" value="CLEAVAGE STIMULATION FACTOR SUBUNIT 1"/>
    <property type="match status" value="1"/>
</dbReference>
<dbReference type="InterPro" id="IPR019775">
    <property type="entry name" value="WD40_repeat_CS"/>
</dbReference>
<dbReference type="InterPro" id="IPR036322">
    <property type="entry name" value="WD40_repeat_dom_sf"/>
</dbReference>
<dbReference type="InterPro" id="IPR001680">
    <property type="entry name" value="WD40_rpt"/>
</dbReference>
<accession>A0A5N5SI66</accession>
<organism evidence="9 10">
    <name type="scientific">Armadillidium nasatum</name>
    <dbReference type="NCBI Taxonomy" id="96803"/>
    <lineage>
        <taxon>Eukaryota</taxon>
        <taxon>Metazoa</taxon>
        <taxon>Ecdysozoa</taxon>
        <taxon>Arthropoda</taxon>
        <taxon>Crustacea</taxon>
        <taxon>Multicrustacea</taxon>
        <taxon>Malacostraca</taxon>
        <taxon>Eumalacostraca</taxon>
        <taxon>Peracarida</taxon>
        <taxon>Isopoda</taxon>
        <taxon>Oniscidea</taxon>
        <taxon>Crinocheta</taxon>
        <taxon>Armadillidiidae</taxon>
        <taxon>Armadillidium</taxon>
    </lineage>
</organism>
<proteinExistence type="predicted"/>
<dbReference type="EMBL" id="SEYY01025183">
    <property type="protein sequence ID" value="KAB7493612.1"/>
    <property type="molecule type" value="Genomic_DNA"/>
</dbReference>
<evidence type="ECO:0000256" key="7">
    <source>
        <dbReference type="PROSITE-ProRule" id="PRU00221"/>
    </source>
</evidence>
<comment type="caution">
    <text evidence="9">The sequence shown here is derived from an EMBL/GenBank/DDBJ whole genome shotgun (WGS) entry which is preliminary data.</text>
</comment>
<keyword evidence="3" id="KW-0507">mRNA processing</keyword>
<dbReference type="Proteomes" id="UP000326759">
    <property type="component" value="Unassembled WGS sequence"/>
</dbReference>
<keyword evidence="5" id="KW-0539">Nucleus</keyword>
<keyword evidence="4" id="KW-0677">Repeat</keyword>
<dbReference type="AlphaFoldDB" id="A0A5N5SI66"/>
<dbReference type="Pfam" id="PF00400">
    <property type="entry name" value="WD40"/>
    <property type="match status" value="5"/>
</dbReference>
<comment type="subcellular location">
    <subcellularLocation>
        <location evidence="1">Nucleus</location>
    </subcellularLocation>
</comment>
<dbReference type="CDD" id="cd00200">
    <property type="entry name" value="WD40"/>
    <property type="match status" value="1"/>
</dbReference>
<dbReference type="OrthoDB" id="14421at2759"/>
<dbReference type="PROSITE" id="PS50294">
    <property type="entry name" value="WD_REPEATS_REGION"/>
    <property type="match status" value="4"/>
</dbReference>
<dbReference type="PROSITE" id="PS50082">
    <property type="entry name" value="WD_REPEATS_2"/>
    <property type="match status" value="4"/>
</dbReference>
<feature type="domain" description="Cleavage stimulation factor subunit 1 dimerisation" evidence="8">
    <location>
        <begin position="12"/>
        <end position="67"/>
    </location>
</feature>
<sequence>MKEEEKKVDESKIKQRELMYKLIISQLVYDGHQKIAQDLASEIGQEHLAICPSDRLMKVTSVGLKEEHDIERPLNKLEYTLGPGIDLEYETEPQTSAAEPALYETAYVTSHKDKCRAGAFSPDGNLVATGSVDASIKILDVDRMLAKSDPDAVEIHPDAVVGHPVIRTLYDHLDEITILEFHPREQILISGSRDTNVKLFDFSKASARKSFKTITDAEPVTSLSIHPTGDYIAVGTEGPIIRIYNINTCQCYVCPYPKEHHTDSVTSVKFSSDARLYASSSKDGNIKVWDGVSGRCVQTFANAHEGLPVASVQFSRNGKYVLTAGMDSVLKLWELTTGRCLIAYTGAGTIGRQEHSAHAMFNHTEDFVMFPDEATTSLCSWDARSAQRKNLLSL</sequence>
<evidence type="ECO:0000256" key="5">
    <source>
        <dbReference type="ARBA" id="ARBA00023242"/>
    </source>
</evidence>
<dbReference type="InterPro" id="IPR032028">
    <property type="entry name" value="CSTF1_dimer"/>
</dbReference>
<dbReference type="InterPro" id="IPR044633">
    <property type="entry name" value="CstF1-like"/>
</dbReference>
<evidence type="ECO:0000313" key="9">
    <source>
        <dbReference type="EMBL" id="KAB7493612.1"/>
    </source>
</evidence>
<dbReference type="PROSITE" id="PS00678">
    <property type="entry name" value="WD_REPEATS_1"/>
    <property type="match status" value="1"/>
</dbReference>
<feature type="repeat" description="WD" evidence="7">
    <location>
        <begin position="169"/>
        <end position="210"/>
    </location>
</feature>
<keyword evidence="10" id="KW-1185">Reference proteome</keyword>
<dbReference type="Gene3D" id="1.20.960.50">
    <property type="entry name" value="Cleavage stimulation factor subunit 1, dimerisation domain"/>
    <property type="match status" value="1"/>
</dbReference>
<feature type="repeat" description="WD" evidence="7">
    <location>
        <begin position="108"/>
        <end position="142"/>
    </location>
</feature>
<evidence type="ECO:0000259" key="8">
    <source>
        <dbReference type="Pfam" id="PF16699"/>
    </source>
</evidence>
<dbReference type="GO" id="GO:0003723">
    <property type="term" value="F:RNA binding"/>
    <property type="evidence" value="ECO:0007669"/>
    <property type="project" value="TreeGrafter"/>
</dbReference>
<dbReference type="InterPro" id="IPR015943">
    <property type="entry name" value="WD40/YVTN_repeat-like_dom_sf"/>
</dbReference>
<dbReference type="SMART" id="SM00320">
    <property type="entry name" value="WD40"/>
    <property type="match status" value="5"/>
</dbReference>
<protein>
    <recommendedName>
        <fullName evidence="6">Cleavage stimulation factor 50 kDa subunit</fullName>
    </recommendedName>
</protein>
<evidence type="ECO:0000256" key="1">
    <source>
        <dbReference type="ARBA" id="ARBA00004123"/>
    </source>
</evidence>
<feature type="repeat" description="WD" evidence="7">
    <location>
        <begin position="258"/>
        <end position="299"/>
    </location>
</feature>
<keyword evidence="2 7" id="KW-0853">WD repeat</keyword>
<dbReference type="GO" id="GO:0005848">
    <property type="term" value="C:mRNA cleavage stimulating factor complex"/>
    <property type="evidence" value="ECO:0007669"/>
    <property type="project" value="InterPro"/>
</dbReference>
<dbReference type="GO" id="GO:0031124">
    <property type="term" value="P:mRNA 3'-end processing"/>
    <property type="evidence" value="ECO:0007669"/>
    <property type="project" value="InterPro"/>
</dbReference>
<evidence type="ECO:0000256" key="4">
    <source>
        <dbReference type="ARBA" id="ARBA00022737"/>
    </source>
</evidence>
<dbReference type="FunFam" id="1.20.960.50:FF:000001">
    <property type="entry name" value="Cleavage stimulation factor subunit 1"/>
    <property type="match status" value="1"/>
</dbReference>
<reference evidence="9 10" key="1">
    <citation type="journal article" date="2019" name="PLoS Biol.">
        <title>Sex chromosomes control vertical transmission of feminizing Wolbachia symbionts in an isopod.</title>
        <authorList>
            <person name="Becking T."/>
            <person name="Chebbi M.A."/>
            <person name="Giraud I."/>
            <person name="Moumen B."/>
            <person name="Laverre T."/>
            <person name="Caubet Y."/>
            <person name="Peccoud J."/>
            <person name="Gilbert C."/>
            <person name="Cordaux R."/>
        </authorList>
    </citation>
    <scope>NUCLEOTIDE SEQUENCE [LARGE SCALE GENOMIC DNA]</scope>
    <source>
        <strain evidence="9">ANa2</strain>
        <tissue evidence="9">Whole body excluding digestive tract and cuticle</tissue>
    </source>
</reference>
<feature type="non-terminal residue" evidence="9">
    <location>
        <position position="394"/>
    </location>
</feature>
<name>A0A5N5SI66_9CRUS</name>
<dbReference type="Pfam" id="PF16699">
    <property type="entry name" value="CSTF1_dimer"/>
    <property type="match status" value="1"/>
</dbReference>
<dbReference type="InterPro" id="IPR038184">
    <property type="entry name" value="CSTF1_dimer_sf"/>
</dbReference>
<dbReference type="SUPFAM" id="SSF50978">
    <property type="entry name" value="WD40 repeat-like"/>
    <property type="match status" value="1"/>
</dbReference>
<dbReference type="Gene3D" id="2.130.10.10">
    <property type="entry name" value="YVTN repeat-like/Quinoprotein amine dehydrogenase"/>
    <property type="match status" value="1"/>
</dbReference>
<dbReference type="PANTHER" id="PTHR44133">
    <property type="entry name" value="CLEAVAGE STIMULATION FACTOR SUBUNIT 1"/>
    <property type="match status" value="1"/>
</dbReference>
<evidence type="ECO:0000256" key="6">
    <source>
        <dbReference type="ARBA" id="ARBA00029851"/>
    </source>
</evidence>
<evidence type="ECO:0000256" key="2">
    <source>
        <dbReference type="ARBA" id="ARBA00022574"/>
    </source>
</evidence>
<evidence type="ECO:0000313" key="10">
    <source>
        <dbReference type="Proteomes" id="UP000326759"/>
    </source>
</evidence>
<gene>
    <name evidence="9" type="primary">CSTF1</name>
    <name evidence="9" type="ORF">Anas_08538</name>
</gene>
<feature type="repeat" description="WD" evidence="7">
    <location>
        <begin position="309"/>
        <end position="343"/>
    </location>
</feature>